<comment type="caution">
    <text evidence="1">The sequence shown here is derived from an EMBL/GenBank/DDBJ whole genome shotgun (WGS) entry which is preliminary data.</text>
</comment>
<evidence type="ECO:0000313" key="2">
    <source>
        <dbReference type="Proteomes" id="UP000886595"/>
    </source>
</evidence>
<name>A0A8X7RYJ1_BRACI</name>
<organism evidence="1 2">
    <name type="scientific">Brassica carinata</name>
    <name type="common">Ethiopian mustard</name>
    <name type="synonym">Abyssinian cabbage</name>
    <dbReference type="NCBI Taxonomy" id="52824"/>
    <lineage>
        <taxon>Eukaryota</taxon>
        <taxon>Viridiplantae</taxon>
        <taxon>Streptophyta</taxon>
        <taxon>Embryophyta</taxon>
        <taxon>Tracheophyta</taxon>
        <taxon>Spermatophyta</taxon>
        <taxon>Magnoliopsida</taxon>
        <taxon>eudicotyledons</taxon>
        <taxon>Gunneridae</taxon>
        <taxon>Pentapetalae</taxon>
        <taxon>rosids</taxon>
        <taxon>malvids</taxon>
        <taxon>Brassicales</taxon>
        <taxon>Brassicaceae</taxon>
        <taxon>Brassiceae</taxon>
        <taxon>Brassica</taxon>
    </lineage>
</organism>
<dbReference type="Proteomes" id="UP000886595">
    <property type="component" value="Unassembled WGS sequence"/>
</dbReference>
<protein>
    <submittedName>
        <fullName evidence="1">Uncharacterized protein</fullName>
    </submittedName>
</protein>
<dbReference type="AlphaFoldDB" id="A0A8X7RYJ1"/>
<gene>
    <name evidence="1" type="ORF">Bca52824_034335</name>
</gene>
<evidence type="ECO:0000313" key="1">
    <source>
        <dbReference type="EMBL" id="KAG2297863.1"/>
    </source>
</evidence>
<proteinExistence type="predicted"/>
<dbReference type="EMBL" id="JAAMPC010000008">
    <property type="protein sequence ID" value="KAG2297863.1"/>
    <property type="molecule type" value="Genomic_DNA"/>
</dbReference>
<sequence length="126" mass="14500">MQHYKNLASSDLRDPNRKTKHHSYFEQRLCLFSLDHGQITPPNAKTKGIRINHKVLLWVCSAVPSTCKDYGEETHGCSSYGLIVKVHCFTVVFCYLPTCLTYILHYCFKDSDAYGEDLETDDSLYL</sequence>
<reference evidence="1 2" key="1">
    <citation type="submission" date="2020-02" db="EMBL/GenBank/DDBJ databases">
        <authorList>
            <person name="Ma Q."/>
            <person name="Huang Y."/>
            <person name="Song X."/>
            <person name="Pei D."/>
        </authorList>
    </citation>
    <scope>NUCLEOTIDE SEQUENCE [LARGE SCALE GENOMIC DNA]</scope>
    <source>
        <strain evidence="1">Sxm20200214</strain>
        <tissue evidence="1">Leaf</tissue>
    </source>
</reference>
<accession>A0A8X7RYJ1</accession>
<keyword evidence="2" id="KW-1185">Reference proteome</keyword>